<name>A0A243WIG6_9BACT</name>
<reference evidence="2 3" key="1">
    <citation type="submission" date="2017-01" db="EMBL/GenBank/DDBJ databases">
        <title>A new Hymenobacter.</title>
        <authorList>
            <person name="Liang Y."/>
            <person name="Feng F."/>
        </authorList>
    </citation>
    <scope>NUCLEOTIDE SEQUENCE [LARGE SCALE GENOMIC DNA]</scope>
    <source>
        <strain evidence="2">MIMBbqt21</strain>
    </source>
</reference>
<accession>A0A243WIG6</accession>
<evidence type="ECO:0008006" key="4">
    <source>
        <dbReference type="Google" id="ProtNLM"/>
    </source>
</evidence>
<dbReference type="AlphaFoldDB" id="A0A243WIG6"/>
<dbReference type="OrthoDB" id="1090083at2"/>
<keyword evidence="1" id="KW-0175">Coiled coil</keyword>
<organism evidence="2 3">
    <name type="scientific">Hymenobacter crusticola</name>
    <dbReference type="NCBI Taxonomy" id="1770526"/>
    <lineage>
        <taxon>Bacteria</taxon>
        <taxon>Pseudomonadati</taxon>
        <taxon>Bacteroidota</taxon>
        <taxon>Cytophagia</taxon>
        <taxon>Cytophagales</taxon>
        <taxon>Hymenobacteraceae</taxon>
        <taxon>Hymenobacter</taxon>
    </lineage>
</organism>
<proteinExistence type="predicted"/>
<evidence type="ECO:0000313" key="2">
    <source>
        <dbReference type="EMBL" id="OUJ74799.1"/>
    </source>
</evidence>
<dbReference type="RefSeq" id="WP_086593609.1">
    <property type="nucleotide sequence ID" value="NZ_MTSE01000003.1"/>
</dbReference>
<protein>
    <recommendedName>
        <fullName evidence="4">Type VI secretion system baseplate subunit TssF</fullName>
    </recommendedName>
</protein>
<comment type="caution">
    <text evidence="2">The sequence shown here is derived from an EMBL/GenBank/DDBJ whole genome shotgun (WGS) entry which is preliminary data.</text>
</comment>
<evidence type="ECO:0000313" key="3">
    <source>
        <dbReference type="Proteomes" id="UP000194873"/>
    </source>
</evidence>
<feature type="coiled-coil region" evidence="1">
    <location>
        <begin position="432"/>
        <end position="459"/>
    </location>
</feature>
<sequence length="631" mass="71489">MPFQDKRKQFTLDAIRQRMAQHIMHLWGVKNLQSLDPFVRLVMDALASELNKLSQEFIDSEAGLLDRLASLLTPDLLTVPRPAHAVVQVQPADPVAYIAPTESLFYTKRFASKPYGELDTRHDLFLSAVDTVKLFQGRVAWLAAGETLFRLDPALGKLPEGFTGQDRKLPAHTFWLGVALHPDITSLDRLGFYLELPHVLEAETLFNLLHLSHWSLNSQPLDMRPGLCYDPQPGENNPLADDPRQLLAGYSIDQLLEQDVKNTYHNRFMHLRRTGNIDLAALTSGYPATFAEHFSPETLELLRAEPMLWLQVTLPANFNETVLSQLTVRLNALPVMNRRLRRLTYRTRVMHNILPLPVGQMETFLTVRTLLDSRNRVFTAHPLRQADQVASGSYSVRRSGIERFDARDAREQLHYLLEVLRDESVAFAAYGHDTVQLEAQRLTQQINQLERLLTQQEGAVRELPHYLLVQPYEEADTLEVSYWTTDCEYGNNLQAGTALQPYDITYLLGSESILLTTSTGGQNRRGAASQLEAYRYALMSHERLVTSEDIRSFVLVELGHLLTDVSIRRGVMVGDSAKQGFIRTIDVCLTPAPDCMLREADWEVLCAGLKTKLVSRSGQVSPYRIIRLEPA</sequence>
<keyword evidence="3" id="KW-1185">Reference proteome</keyword>
<dbReference type="Proteomes" id="UP000194873">
    <property type="component" value="Unassembled WGS sequence"/>
</dbReference>
<evidence type="ECO:0000256" key="1">
    <source>
        <dbReference type="SAM" id="Coils"/>
    </source>
</evidence>
<dbReference type="EMBL" id="MTSE01000003">
    <property type="protein sequence ID" value="OUJ74799.1"/>
    <property type="molecule type" value="Genomic_DNA"/>
</dbReference>
<gene>
    <name evidence="2" type="ORF">BXP70_08570</name>
</gene>